<dbReference type="Gene3D" id="3.30.70.100">
    <property type="match status" value="1"/>
</dbReference>
<proteinExistence type="predicted"/>
<keyword evidence="3" id="KW-1185">Reference proteome</keyword>
<name>A0A6J5ETX1_9BURK</name>
<protein>
    <recommendedName>
        <fullName evidence="1">DUF1330 domain-containing protein</fullName>
    </recommendedName>
</protein>
<dbReference type="InterPro" id="IPR011008">
    <property type="entry name" value="Dimeric_a/b-barrel"/>
</dbReference>
<dbReference type="RefSeq" id="WP_175114810.1">
    <property type="nucleotide sequence ID" value="NZ_CADIKF010000067.1"/>
</dbReference>
<gene>
    <name evidence="2" type="ORF">LMG29739_05673</name>
</gene>
<organism evidence="2 3">
    <name type="scientific">Paraburkholderia solisilvae</name>
    <dbReference type="NCBI Taxonomy" id="624376"/>
    <lineage>
        <taxon>Bacteria</taxon>
        <taxon>Pseudomonadati</taxon>
        <taxon>Pseudomonadota</taxon>
        <taxon>Betaproteobacteria</taxon>
        <taxon>Burkholderiales</taxon>
        <taxon>Burkholderiaceae</taxon>
        <taxon>Paraburkholderia</taxon>
    </lineage>
</organism>
<dbReference type="PANTHER" id="PTHR41521:SF4">
    <property type="entry name" value="BLR0684 PROTEIN"/>
    <property type="match status" value="1"/>
</dbReference>
<dbReference type="SUPFAM" id="SSF54909">
    <property type="entry name" value="Dimeric alpha+beta barrel"/>
    <property type="match status" value="1"/>
</dbReference>
<feature type="domain" description="DUF1330" evidence="1">
    <location>
        <begin position="4"/>
        <end position="98"/>
    </location>
</feature>
<dbReference type="EMBL" id="CADIKF010000067">
    <property type="protein sequence ID" value="CAB3769990.1"/>
    <property type="molecule type" value="Genomic_DNA"/>
</dbReference>
<dbReference type="Proteomes" id="UP000494329">
    <property type="component" value="Unassembled WGS sequence"/>
</dbReference>
<dbReference type="InterPro" id="IPR010753">
    <property type="entry name" value="DUF1330"/>
</dbReference>
<evidence type="ECO:0000313" key="2">
    <source>
        <dbReference type="EMBL" id="CAB3769990.1"/>
    </source>
</evidence>
<accession>A0A6J5ETX1</accession>
<dbReference type="Pfam" id="PF07045">
    <property type="entry name" value="DUF1330"/>
    <property type="match status" value="1"/>
</dbReference>
<dbReference type="AlphaFoldDB" id="A0A6J5ETX1"/>
<evidence type="ECO:0000259" key="1">
    <source>
        <dbReference type="Pfam" id="PF07045"/>
    </source>
</evidence>
<sequence length="102" mass="11451">MARKGYLLAEVKVFDSKHFQTEYASKVNAILSEFGGVVIVADDDPKVVEGGRDVSRVVIIEFESTDRLKEFYESDVYQTIAPERLRSAHSHLYMLAGVQVLA</sequence>
<reference evidence="2 3" key="1">
    <citation type="submission" date="2020-04" db="EMBL/GenBank/DDBJ databases">
        <authorList>
            <person name="De Canck E."/>
        </authorList>
    </citation>
    <scope>NUCLEOTIDE SEQUENCE [LARGE SCALE GENOMIC DNA]</scope>
    <source>
        <strain evidence="2 3">LMG 29739</strain>
    </source>
</reference>
<evidence type="ECO:0000313" key="3">
    <source>
        <dbReference type="Proteomes" id="UP000494329"/>
    </source>
</evidence>
<dbReference type="PANTHER" id="PTHR41521">
    <property type="match status" value="1"/>
</dbReference>